<protein>
    <submittedName>
        <fullName evidence="1">Uncharacterized protein</fullName>
    </submittedName>
</protein>
<dbReference type="Proteomes" id="UP001465976">
    <property type="component" value="Unassembled WGS sequence"/>
</dbReference>
<comment type="caution">
    <text evidence="1">The sequence shown here is derived from an EMBL/GenBank/DDBJ whole genome shotgun (WGS) entry which is preliminary data.</text>
</comment>
<dbReference type="EMBL" id="JBAHYK010004219">
    <property type="protein sequence ID" value="KAL0562932.1"/>
    <property type="molecule type" value="Genomic_DNA"/>
</dbReference>
<accession>A0ABR3EJ73</accession>
<name>A0ABR3EJ73_9AGAR</name>
<reference evidence="1 2" key="1">
    <citation type="submission" date="2024-02" db="EMBL/GenBank/DDBJ databases">
        <title>A draft genome for the cacao thread blight pathogen Marasmius crinis-equi.</title>
        <authorList>
            <person name="Cohen S.P."/>
            <person name="Baruah I.K."/>
            <person name="Amoako-Attah I."/>
            <person name="Bukari Y."/>
            <person name="Meinhardt L.W."/>
            <person name="Bailey B.A."/>
        </authorList>
    </citation>
    <scope>NUCLEOTIDE SEQUENCE [LARGE SCALE GENOMIC DNA]</scope>
    <source>
        <strain evidence="1 2">GH-76</strain>
    </source>
</reference>
<gene>
    <name evidence="1" type="ORF">V5O48_019146</name>
</gene>
<keyword evidence="2" id="KW-1185">Reference proteome</keyword>
<evidence type="ECO:0000313" key="2">
    <source>
        <dbReference type="Proteomes" id="UP001465976"/>
    </source>
</evidence>
<feature type="non-terminal residue" evidence="1">
    <location>
        <position position="1"/>
    </location>
</feature>
<evidence type="ECO:0000313" key="1">
    <source>
        <dbReference type="EMBL" id="KAL0562932.1"/>
    </source>
</evidence>
<proteinExistence type="predicted"/>
<organism evidence="1 2">
    <name type="scientific">Marasmius crinis-equi</name>
    <dbReference type="NCBI Taxonomy" id="585013"/>
    <lineage>
        <taxon>Eukaryota</taxon>
        <taxon>Fungi</taxon>
        <taxon>Dikarya</taxon>
        <taxon>Basidiomycota</taxon>
        <taxon>Agaricomycotina</taxon>
        <taxon>Agaricomycetes</taxon>
        <taxon>Agaricomycetidae</taxon>
        <taxon>Agaricales</taxon>
        <taxon>Marasmiineae</taxon>
        <taxon>Marasmiaceae</taxon>
        <taxon>Marasmius</taxon>
    </lineage>
</organism>
<sequence>FSTLLKFLAEFPNKHLPNAVLSLIKPSISFTWLSKSSIAYGKNHFLQANAAATRSTPKTRNFVQYPPSDSLAAETASNPAEIDASLVTGGILSVYFVSSCNLEYALAVKRCFEVSCEVLVSSTRSTYLSTLLYSILTLSVNRFDLRFSGELDNDNGSWNLQR</sequence>